<sequence>MRVTTVLAFTGVVVAFEPNKGPECQLVCRNRVPRDHCKDCGETVPPPPLCVVNGPCYAGPTGCLEDKTGADDGLPPGTYVGHCPAPKSPMQRCTECRDVCVKMYPGKEAALQACLSHRCRGQCHGGILYKVQYFEARKYCTEQGKEMGDNEFQVCVKKELNGTIPENYRCLMQYTDSETYCEELKYTRGGLEFQGCIKKLFDGVCSDEFRCAPQFRDARKYCNKQKYVIGGPEHQKCIADLLTDVCPKEVGCKKRHTDAREYCKKDNKFGGPEFQECVAKMLNPTCPHDFQCSQRKKDAGQWCKSKGEKEGSPEMEACVKEALKGLCSEAGSGTVHGLFSQEQAEL</sequence>
<feature type="signal peptide" evidence="1">
    <location>
        <begin position="1"/>
        <end position="15"/>
    </location>
</feature>
<name>A0A2C5Z158_9HYPO</name>
<organism evidence="2 3">
    <name type="scientific">Ophiocordyceps camponoti-rufipedis</name>
    <dbReference type="NCBI Taxonomy" id="2004952"/>
    <lineage>
        <taxon>Eukaryota</taxon>
        <taxon>Fungi</taxon>
        <taxon>Dikarya</taxon>
        <taxon>Ascomycota</taxon>
        <taxon>Pezizomycotina</taxon>
        <taxon>Sordariomycetes</taxon>
        <taxon>Hypocreomycetidae</taxon>
        <taxon>Hypocreales</taxon>
        <taxon>Ophiocordycipitaceae</taxon>
        <taxon>Ophiocordyceps</taxon>
    </lineage>
</organism>
<accession>A0A2C5Z158</accession>
<dbReference type="Proteomes" id="UP000226431">
    <property type="component" value="Unassembled WGS sequence"/>
</dbReference>
<evidence type="ECO:0000256" key="1">
    <source>
        <dbReference type="SAM" id="SignalP"/>
    </source>
</evidence>
<proteinExistence type="predicted"/>
<dbReference type="AlphaFoldDB" id="A0A2C5Z158"/>
<keyword evidence="3" id="KW-1185">Reference proteome</keyword>
<evidence type="ECO:0000313" key="3">
    <source>
        <dbReference type="Proteomes" id="UP000226431"/>
    </source>
</evidence>
<reference evidence="2 3" key="1">
    <citation type="submission" date="2017-06" db="EMBL/GenBank/DDBJ databases">
        <title>Ant-infecting Ophiocordyceps genomes reveal a high diversity of potential behavioral manipulation genes and a possible major role for enterotoxins.</title>
        <authorList>
            <person name="De Bekker C."/>
            <person name="Evans H.C."/>
            <person name="Brachmann A."/>
            <person name="Hughes D.P."/>
        </authorList>
    </citation>
    <scope>NUCLEOTIDE SEQUENCE [LARGE SCALE GENOMIC DNA]</scope>
    <source>
        <strain evidence="2 3">Map16</strain>
    </source>
</reference>
<gene>
    <name evidence="2" type="ORF">CDD80_2877</name>
</gene>
<evidence type="ECO:0000313" key="2">
    <source>
        <dbReference type="EMBL" id="PHH74717.1"/>
    </source>
</evidence>
<keyword evidence="1" id="KW-0732">Signal</keyword>
<dbReference type="OrthoDB" id="4905516at2759"/>
<protein>
    <submittedName>
        <fullName evidence="2">Uncharacterized protein</fullName>
    </submittedName>
</protein>
<dbReference type="EMBL" id="NJES01000257">
    <property type="protein sequence ID" value="PHH74717.1"/>
    <property type="molecule type" value="Genomic_DNA"/>
</dbReference>
<feature type="chain" id="PRO_5011999297" evidence="1">
    <location>
        <begin position="16"/>
        <end position="346"/>
    </location>
</feature>
<comment type="caution">
    <text evidence="2">The sequence shown here is derived from an EMBL/GenBank/DDBJ whole genome shotgun (WGS) entry which is preliminary data.</text>
</comment>